<evidence type="ECO:0000313" key="5">
    <source>
        <dbReference type="Proteomes" id="UP001431572"/>
    </source>
</evidence>
<dbReference type="EMBL" id="JACATZ010000001">
    <property type="protein sequence ID" value="NWJ46496.1"/>
    <property type="molecule type" value="Genomic_DNA"/>
</dbReference>
<feature type="transmembrane region" description="Helical" evidence="1">
    <location>
        <begin position="101"/>
        <end position="120"/>
    </location>
</feature>
<reference evidence="2 4" key="1">
    <citation type="submission" date="2020-06" db="EMBL/GenBank/DDBJ databases">
        <title>Anoxygenic phototrophic Chloroflexota member uses a Type I reaction center.</title>
        <authorList>
            <person name="Tsuji J.M."/>
            <person name="Shaw N.A."/>
            <person name="Nagashima S."/>
            <person name="Venkiteswaran J."/>
            <person name="Schiff S.L."/>
            <person name="Hanada S."/>
            <person name="Tank M."/>
            <person name="Neufeld J.D."/>
        </authorList>
    </citation>
    <scope>NUCLEOTIDE SEQUENCE [LARGE SCALE GENOMIC DNA]</scope>
    <source>
        <strain evidence="2">L227-S17</strain>
    </source>
</reference>
<accession>A0A8T7M3E5</accession>
<dbReference type="Proteomes" id="UP000521676">
    <property type="component" value="Unassembled WGS sequence"/>
</dbReference>
<keyword evidence="1" id="KW-0472">Membrane</keyword>
<dbReference type="RefSeq" id="WP_341467751.1">
    <property type="nucleotide sequence ID" value="NZ_CP128399.1"/>
</dbReference>
<evidence type="ECO:0000256" key="1">
    <source>
        <dbReference type="SAM" id="Phobius"/>
    </source>
</evidence>
<feature type="transmembrane region" description="Helical" evidence="1">
    <location>
        <begin position="12"/>
        <end position="30"/>
    </location>
</feature>
<dbReference type="Gene3D" id="1.10.10.60">
    <property type="entry name" value="Homeodomain-like"/>
    <property type="match status" value="1"/>
</dbReference>
<dbReference type="AlphaFoldDB" id="A0A8T7M3E5"/>
<sequence length="238" mass="26302">MVEKLKELEPKRVIADLLIFLFLALTIWHSQDILGQFEEVAGLSWFLAIGLDAGTAYAAFIASDTSLKGYQRVFGGLWLLGLLASGYGLNVAYYASHKGNLWSWAMSAIFPLSLAFLGAIKPGFFKPIVVAQPTPTTVDPLNELRELRGVIESRFAYFSGLLDEQGHQVRSIAEKVMQLDGQVTGLLEDEQPSYQVLPGEGETAKQGARRLREQGLTQKQIAEQLGIALRTVQNYLKD</sequence>
<proteinExistence type="predicted"/>
<keyword evidence="1" id="KW-1133">Transmembrane helix</keyword>
<name>A0A8T7M3E5_9CHLR</name>
<protein>
    <submittedName>
        <fullName evidence="3">Helix-turn-helix domain-containing protein</fullName>
    </submittedName>
    <submittedName>
        <fullName evidence="2">Response regulator transcription factor</fullName>
    </submittedName>
</protein>
<reference evidence="3" key="2">
    <citation type="journal article" date="2024" name="Nature">
        <title>Anoxygenic phototroph of the Chloroflexota uses a type I reaction centre.</title>
        <authorList>
            <person name="Tsuji J.M."/>
            <person name="Shaw N.A."/>
            <person name="Nagashima S."/>
            <person name="Venkiteswaran J.J."/>
            <person name="Schiff S.L."/>
            <person name="Watanabe T."/>
            <person name="Fukui M."/>
            <person name="Hanada S."/>
            <person name="Tank M."/>
            <person name="Neufeld J.D."/>
        </authorList>
    </citation>
    <scope>NUCLEOTIDE SEQUENCE</scope>
    <source>
        <strain evidence="3">L227-S17</strain>
    </source>
</reference>
<dbReference type="EMBL" id="CP128399">
    <property type="protein sequence ID" value="WJW65864.1"/>
    <property type="molecule type" value="Genomic_DNA"/>
</dbReference>
<evidence type="ECO:0000313" key="2">
    <source>
        <dbReference type="EMBL" id="NWJ46496.1"/>
    </source>
</evidence>
<feature type="transmembrane region" description="Helical" evidence="1">
    <location>
        <begin position="42"/>
        <end position="61"/>
    </location>
</feature>
<evidence type="ECO:0000313" key="4">
    <source>
        <dbReference type="Proteomes" id="UP000521676"/>
    </source>
</evidence>
<evidence type="ECO:0000313" key="3">
    <source>
        <dbReference type="EMBL" id="WJW65864.1"/>
    </source>
</evidence>
<organism evidence="2 4">
    <name type="scientific">Candidatus Chlorohelix allophototropha</name>
    <dbReference type="NCBI Taxonomy" id="3003348"/>
    <lineage>
        <taxon>Bacteria</taxon>
        <taxon>Bacillati</taxon>
        <taxon>Chloroflexota</taxon>
        <taxon>Chloroflexia</taxon>
        <taxon>Candidatus Chloroheliales</taxon>
        <taxon>Candidatus Chloroheliaceae</taxon>
        <taxon>Candidatus Chlorohelix</taxon>
    </lineage>
</organism>
<keyword evidence="1" id="KW-0812">Transmembrane</keyword>
<gene>
    <name evidence="2" type="ORF">HXX08_11505</name>
    <name evidence="3" type="ORF">OZ401_001643</name>
</gene>
<feature type="transmembrane region" description="Helical" evidence="1">
    <location>
        <begin position="73"/>
        <end position="95"/>
    </location>
</feature>
<keyword evidence="5" id="KW-1185">Reference proteome</keyword>
<dbReference type="Pfam" id="PF13384">
    <property type="entry name" value="HTH_23"/>
    <property type="match status" value="1"/>
</dbReference>
<dbReference type="Proteomes" id="UP001431572">
    <property type="component" value="Chromosome 1"/>
</dbReference>